<organism evidence="1 2">
    <name type="scientific">Caerostris extrusa</name>
    <name type="common">Bark spider</name>
    <name type="synonym">Caerostris bankana</name>
    <dbReference type="NCBI Taxonomy" id="172846"/>
    <lineage>
        <taxon>Eukaryota</taxon>
        <taxon>Metazoa</taxon>
        <taxon>Ecdysozoa</taxon>
        <taxon>Arthropoda</taxon>
        <taxon>Chelicerata</taxon>
        <taxon>Arachnida</taxon>
        <taxon>Araneae</taxon>
        <taxon>Araneomorphae</taxon>
        <taxon>Entelegynae</taxon>
        <taxon>Araneoidea</taxon>
        <taxon>Araneidae</taxon>
        <taxon>Caerostris</taxon>
    </lineage>
</organism>
<name>A0AAV4X5Y1_CAEEX</name>
<evidence type="ECO:0000313" key="1">
    <source>
        <dbReference type="EMBL" id="GIY90597.1"/>
    </source>
</evidence>
<accession>A0AAV4X5Y1</accession>
<gene>
    <name evidence="1" type="ORF">CEXT_795671</name>
</gene>
<reference evidence="1 2" key="1">
    <citation type="submission" date="2021-06" db="EMBL/GenBank/DDBJ databases">
        <title>Caerostris extrusa draft genome.</title>
        <authorList>
            <person name="Kono N."/>
            <person name="Arakawa K."/>
        </authorList>
    </citation>
    <scope>NUCLEOTIDE SEQUENCE [LARGE SCALE GENOMIC DNA]</scope>
</reference>
<sequence length="86" mass="9971">MSFSQPLGLHPYPHPFSVSSTLLSREAIENSQTSLLELLQQKSLCREKIVLWVERILLPRPFWEDVRLGSNRAYWCLNISRAFGVI</sequence>
<dbReference type="AlphaFoldDB" id="A0AAV4X5Y1"/>
<evidence type="ECO:0000313" key="2">
    <source>
        <dbReference type="Proteomes" id="UP001054945"/>
    </source>
</evidence>
<dbReference type="EMBL" id="BPLR01017330">
    <property type="protein sequence ID" value="GIY90597.1"/>
    <property type="molecule type" value="Genomic_DNA"/>
</dbReference>
<keyword evidence="2" id="KW-1185">Reference proteome</keyword>
<comment type="caution">
    <text evidence="1">The sequence shown here is derived from an EMBL/GenBank/DDBJ whole genome shotgun (WGS) entry which is preliminary data.</text>
</comment>
<proteinExistence type="predicted"/>
<protein>
    <submittedName>
        <fullName evidence="1">Uncharacterized protein</fullName>
    </submittedName>
</protein>
<dbReference type="Proteomes" id="UP001054945">
    <property type="component" value="Unassembled WGS sequence"/>
</dbReference>